<evidence type="ECO:0000256" key="2">
    <source>
        <dbReference type="ARBA" id="ARBA00023002"/>
    </source>
</evidence>
<evidence type="ECO:0000256" key="3">
    <source>
        <dbReference type="RuleBase" id="RU000363"/>
    </source>
</evidence>
<dbReference type="PRINTS" id="PR00080">
    <property type="entry name" value="SDRFAMILY"/>
</dbReference>
<organism evidence="4 5">
    <name type="scientific">Betta splendens</name>
    <name type="common">Siamese fighting fish</name>
    <dbReference type="NCBI Taxonomy" id="158456"/>
    <lineage>
        <taxon>Eukaryota</taxon>
        <taxon>Metazoa</taxon>
        <taxon>Chordata</taxon>
        <taxon>Craniata</taxon>
        <taxon>Vertebrata</taxon>
        <taxon>Euteleostomi</taxon>
        <taxon>Actinopterygii</taxon>
        <taxon>Neopterygii</taxon>
        <taxon>Teleostei</taxon>
        <taxon>Neoteleostei</taxon>
        <taxon>Acanthomorphata</taxon>
        <taxon>Anabantaria</taxon>
        <taxon>Anabantiformes</taxon>
        <taxon>Anabantoidei</taxon>
        <taxon>Osphronemidae</taxon>
        <taxon>Betta</taxon>
    </lineage>
</organism>
<dbReference type="Gene3D" id="3.40.50.720">
    <property type="entry name" value="NAD(P)-binding Rossmann-like Domain"/>
    <property type="match status" value="1"/>
</dbReference>
<accession>A0A9W2XIV3</accession>
<gene>
    <name evidence="5" type="primary">LOC114848256</name>
</gene>
<dbReference type="InterPro" id="IPR002347">
    <property type="entry name" value="SDR_fam"/>
</dbReference>
<dbReference type="PRINTS" id="PR00081">
    <property type="entry name" value="GDHRDH"/>
</dbReference>
<proteinExistence type="inferred from homology"/>
<sequence>MMDNKHRMLLWLLLAGALLLGLHFLLHRTLLRLPRCTSNVQLHGRTAVVTDEEPGPTAPAHRPILGPGVLSHATKTKPVELKNGSNTGIGKATAKELAQRGARVILACRDQRRAQAAVQEITMETGTQQVIFMHLDLASLKSVRCFAETFLRTESRLDLLINNAGLAKDGRTEDSFGMIFGVNHLGHFLLTVLLLDRLKASGSGRVVTVASKGYELGKIDFECLTTHRDLAQGTSGFQVFMKYCDSKLCNVLFTYELARRLQGSGVCCYSLHPGAIKTDIGRYSSFWWQLVIKPVVFLFFVDAESGAQTTLHCALEQGMEHLSGHYFSQCAPLLDVQAKARDAAVAKKLWELSERFCGLSP</sequence>
<evidence type="ECO:0000313" key="5">
    <source>
        <dbReference type="RefSeq" id="XP_055361818.1"/>
    </source>
</evidence>
<dbReference type="OrthoDB" id="191139at2759"/>
<name>A0A9W2XIV3_BETSP</name>
<dbReference type="GO" id="GO:0016491">
    <property type="term" value="F:oxidoreductase activity"/>
    <property type="evidence" value="ECO:0007669"/>
    <property type="project" value="UniProtKB-KW"/>
</dbReference>
<reference evidence="5" key="1">
    <citation type="submission" date="2025-08" db="UniProtKB">
        <authorList>
            <consortium name="RefSeq"/>
        </authorList>
    </citation>
    <scope>IDENTIFICATION</scope>
</reference>
<evidence type="ECO:0000313" key="4">
    <source>
        <dbReference type="Proteomes" id="UP000515150"/>
    </source>
</evidence>
<keyword evidence="2" id="KW-0560">Oxidoreductase</keyword>
<dbReference type="AlphaFoldDB" id="A0A9W2XIV3"/>
<evidence type="ECO:0000256" key="1">
    <source>
        <dbReference type="ARBA" id="ARBA00006484"/>
    </source>
</evidence>
<protein>
    <submittedName>
        <fullName evidence="5">Retinol dehydrogenase 11-like isoform X1</fullName>
    </submittedName>
</protein>
<dbReference type="RefSeq" id="XP_055361818.1">
    <property type="nucleotide sequence ID" value="XM_055505843.1"/>
</dbReference>
<dbReference type="Pfam" id="PF00106">
    <property type="entry name" value="adh_short"/>
    <property type="match status" value="1"/>
</dbReference>
<dbReference type="Proteomes" id="UP000515150">
    <property type="component" value="Chromosome 22"/>
</dbReference>
<dbReference type="GeneID" id="114848256"/>
<dbReference type="PANTHER" id="PTHR43157:SF51">
    <property type="entry name" value="DEHYDROGENASE_REDUCTASE (SDR FAMILY) MEMBER 13-LIKE 1"/>
    <property type="match status" value="1"/>
</dbReference>
<comment type="similarity">
    <text evidence="1 3">Belongs to the short-chain dehydrogenases/reductases (SDR) family.</text>
</comment>
<dbReference type="SUPFAM" id="SSF51735">
    <property type="entry name" value="NAD(P)-binding Rossmann-fold domains"/>
    <property type="match status" value="1"/>
</dbReference>
<dbReference type="InterPro" id="IPR036291">
    <property type="entry name" value="NAD(P)-bd_dom_sf"/>
</dbReference>
<dbReference type="PANTHER" id="PTHR43157">
    <property type="entry name" value="PHOSPHATIDYLINOSITOL-GLYCAN BIOSYNTHESIS CLASS F PROTEIN-RELATED"/>
    <property type="match status" value="1"/>
</dbReference>
<keyword evidence="4" id="KW-1185">Reference proteome</keyword>